<reference evidence="2" key="1">
    <citation type="submission" date="2020-02" db="EMBL/GenBank/DDBJ databases">
        <authorList>
            <person name="Meier V. D."/>
        </authorList>
    </citation>
    <scope>NUCLEOTIDE SEQUENCE</scope>
    <source>
        <strain evidence="2">AVDCRST_MAG63</strain>
    </source>
</reference>
<name>A0A6J4JJB0_9BACT</name>
<evidence type="ECO:0000256" key="1">
    <source>
        <dbReference type="SAM" id="MobiDB-lite"/>
    </source>
</evidence>
<dbReference type="AlphaFoldDB" id="A0A6J4JJB0"/>
<feature type="compositionally biased region" description="Basic residues" evidence="1">
    <location>
        <begin position="26"/>
        <end position="35"/>
    </location>
</feature>
<accession>A0A6J4JJB0</accession>
<sequence length="46" mass="5028">MVGSGKKPASAGSPTRCRRRGEIGSRRKRPGHQRPGRPSTVETIDR</sequence>
<gene>
    <name evidence="2" type="ORF">AVDCRST_MAG63-3571</name>
</gene>
<organism evidence="2">
    <name type="scientific">uncultured Armatimonadetes bacterium</name>
    <dbReference type="NCBI Taxonomy" id="157466"/>
    <lineage>
        <taxon>Bacteria</taxon>
        <taxon>Bacillati</taxon>
        <taxon>Armatimonadota</taxon>
        <taxon>environmental samples</taxon>
    </lineage>
</organism>
<proteinExistence type="predicted"/>
<protein>
    <submittedName>
        <fullName evidence="2">Uncharacterized protein</fullName>
    </submittedName>
</protein>
<dbReference type="EMBL" id="CADCTO010000472">
    <property type="protein sequence ID" value="CAA9280863.1"/>
    <property type="molecule type" value="Genomic_DNA"/>
</dbReference>
<feature type="region of interest" description="Disordered" evidence="1">
    <location>
        <begin position="1"/>
        <end position="46"/>
    </location>
</feature>
<evidence type="ECO:0000313" key="2">
    <source>
        <dbReference type="EMBL" id="CAA9280863.1"/>
    </source>
</evidence>